<organism evidence="1 2">
    <name type="scientific">Roseimicrobium gellanilyticum</name>
    <dbReference type="NCBI Taxonomy" id="748857"/>
    <lineage>
        <taxon>Bacteria</taxon>
        <taxon>Pseudomonadati</taxon>
        <taxon>Verrucomicrobiota</taxon>
        <taxon>Verrucomicrobiia</taxon>
        <taxon>Verrucomicrobiales</taxon>
        <taxon>Verrucomicrobiaceae</taxon>
        <taxon>Roseimicrobium</taxon>
    </lineage>
</organism>
<gene>
    <name evidence="1" type="ORF">DES53_108108</name>
</gene>
<accession>A0A366HD69</accession>
<dbReference type="AlphaFoldDB" id="A0A366HD69"/>
<dbReference type="EMBL" id="QNRR01000008">
    <property type="protein sequence ID" value="RBP40401.1"/>
    <property type="molecule type" value="Genomic_DNA"/>
</dbReference>
<comment type="caution">
    <text evidence="1">The sequence shown here is derived from an EMBL/GenBank/DDBJ whole genome shotgun (WGS) entry which is preliminary data.</text>
</comment>
<protein>
    <submittedName>
        <fullName evidence="1">Uncharacterized protein</fullName>
    </submittedName>
</protein>
<sequence length="145" mass="16165">MWFKLENETEDDLPMSETITFTIPLEEPDECEDYAEQCRNIVQVQVSEKTNGMWRRVPNASNHMVNLILSREGTIGLATALLRTAHQPTPSPIFLEMLPSSPGHAVERFGVFMHPDSCRLNIGLHDFGDIHTTLDAQNDSTGAAG</sequence>
<evidence type="ECO:0000313" key="1">
    <source>
        <dbReference type="EMBL" id="RBP40401.1"/>
    </source>
</evidence>
<keyword evidence="2" id="KW-1185">Reference proteome</keyword>
<proteinExistence type="predicted"/>
<reference evidence="1 2" key="1">
    <citation type="submission" date="2018-06" db="EMBL/GenBank/DDBJ databases">
        <title>Genomic Encyclopedia of Type Strains, Phase IV (KMG-IV): sequencing the most valuable type-strain genomes for metagenomic binning, comparative biology and taxonomic classification.</title>
        <authorList>
            <person name="Goeker M."/>
        </authorList>
    </citation>
    <scope>NUCLEOTIDE SEQUENCE [LARGE SCALE GENOMIC DNA]</scope>
    <source>
        <strain evidence="1 2">DSM 25532</strain>
    </source>
</reference>
<evidence type="ECO:0000313" key="2">
    <source>
        <dbReference type="Proteomes" id="UP000253426"/>
    </source>
</evidence>
<dbReference type="Proteomes" id="UP000253426">
    <property type="component" value="Unassembled WGS sequence"/>
</dbReference>
<name>A0A366HD69_9BACT</name>